<dbReference type="STRING" id="1396826.PHA8399_03449"/>
<feature type="domain" description="Phosphoribosyltransferase" evidence="2">
    <location>
        <begin position="143"/>
        <end position="238"/>
    </location>
</feature>
<evidence type="ECO:0000259" key="3">
    <source>
        <dbReference type="Pfam" id="PF18912"/>
    </source>
</evidence>
<dbReference type="InterPro" id="IPR044005">
    <property type="entry name" value="DZR_2"/>
</dbReference>
<evidence type="ECO:0000256" key="1">
    <source>
        <dbReference type="ARBA" id="ARBA00008007"/>
    </source>
</evidence>
<dbReference type="InterPro" id="IPR000836">
    <property type="entry name" value="PRTase_dom"/>
</dbReference>
<feature type="domain" description="Double zinc ribbon" evidence="3">
    <location>
        <begin position="10"/>
        <end position="69"/>
    </location>
</feature>
<comment type="similarity">
    <text evidence="1">Belongs to the ComF/GntX family.</text>
</comment>
<dbReference type="PANTHER" id="PTHR47505">
    <property type="entry name" value="DNA UTILIZATION PROTEIN YHGH"/>
    <property type="match status" value="1"/>
</dbReference>
<dbReference type="EMBL" id="CYSR01000031">
    <property type="protein sequence ID" value="CUI01308.1"/>
    <property type="molecule type" value="Genomic_DNA"/>
</dbReference>
<accession>A0A0P1HCV6</accession>
<organism evidence="4 5">
    <name type="scientific">Leisingera aquaemixtae</name>
    <dbReference type="NCBI Taxonomy" id="1396826"/>
    <lineage>
        <taxon>Bacteria</taxon>
        <taxon>Pseudomonadati</taxon>
        <taxon>Pseudomonadota</taxon>
        <taxon>Alphaproteobacteria</taxon>
        <taxon>Rhodobacterales</taxon>
        <taxon>Roseobacteraceae</taxon>
        <taxon>Leisingera</taxon>
    </lineage>
</organism>
<dbReference type="InterPro" id="IPR051910">
    <property type="entry name" value="ComF/GntX_DNA_util-trans"/>
</dbReference>
<evidence type="ECO:0000259" key="2">
    <source>
        <dbReference type="Pfam" id="PF00156"/>
    </source>
</evidence>
<evidence type="ECO:0000313" key="4">
    <source>
        <dbReference type="EMBL" id="CUI01308.1"/>
    </source>
</evidence>
<dbReference type="InterPro" id="IPR029057">
    <property type="entry name" value="PRTase-like"/>
</dbReference>
<dbReference type="RefSeq" id="WP_058287336.1">
    <property type="nucleotide sequence ID" value="NZ_CYSR01000031.1"/>
</dbReference>
<dbReference type="PANTHER" id="PTHR47505:SF1">
    <property type="entry name" value="DNA UTILIZATION PROTEIN YHGH"/>
    <property type="match status" value="1"/>
</dbReference>
<dbReference type="CDD" id="cd06223">
    <property type="entry name" value="PRTases_typeI"/>
    <property type="match status" value="1"/>
</dbReference>
<proteinExistence type="inferred from homology"/>
<dbReference type="Proteomes" id="UP000051326">
    <property type="component" value="Unassembled WGS sequence"/>
</dbReference>
<reference evidence="4 5" key="1">
    <citation type="submission" date="2015-09" db="EMBL/GenBank/DDBJ databases">
        <authorList>
            <consortium name="Swine Surveillance"/>
        </authorList>
    </citation>
    <scope>NUCLEOTIDE SEQUENCE [LARGE SCALE GENOMIC DNA]</scope>
    <source>
        <strain evidence="4 5">CECT 8399</strain>
    </source>
</reference>
<gene>
    <name evidence="4" type="ORF">PHA8399_03449</name>
</gene>
<dbReference type="SUPFAM" id="SSF53271">
    <property type="entry name" value="PRTase-like"/>
    <property type="match status" value="1"/>
</dbReference>
<evidence type="ECO:0000313" key="5">
    <source>
        <dbReference type="Proteomes" id="UP000051326"/>
    </source>
</evidence>
<dbReference type="Pfam" id="PF18912">
    <property type="entry name" value="DZR_2"/>
    <property type="match status" value="1"/>
</dbReference>
<dbReference type="Gene3D" id="3.40.50.2020">
    <property type="match status" value="1"/>
</dbReference>
<dbReference type="AlphaFoldDB" id="A0A0P1HCV6"/>
<sequence>MLLAGIQTAVSLIYPPQCLGCGGLVGSDFGLCGTCWSGMSFISGTVCEGCGVPLPGEADGFRLECDSCLRHPRPWSQGRSALVYEGQGRKLVLALKHGDRTEIAQTAAVWLERAAQPMLQNDPLICPVPLHWTRLLKRKYNQSAVLADALARRAGLQHCPDLLRRIRKTPALEGKTRDQRYHLLGSAIGAHPGRLNRIRGRSVLIVDDVMTSGATLSACTDACLRAGAADVRVAVLARVTQT</sequence>
<dbReference type="Pfam" id="PF00156">
    <property type="entry name" value="Pribosyltran"/>
    <property type="match status" value="1"/>
</dbReference>
<name>A0A0P1HCV6_9RHOB</name>
<protein>
    <submittedName>
        <fullName evidence="4">DNA utilization protein GntX</fullName>
    </submittedName>
</protein>